<organism evidence="2 3">
    <name type="scientific">Papaver somniferum</name>
    <name type="common">Opium poppy</name>
    <dbReference type="NCBI Taxonomy" id="3469"/>
    <lineage>
        <taxon>Eukaryota</taxon>
        <taxon>Viridiplantae</taxon>
        <taxon>Streptophyta</taxon>
        <taxon>Embryophyta</taxon>
        <taxon>Tracheophyta</taxon>
        <taxon>Spermatophyta</taxon>
        <taxon>Magnoliopsida</taxon>
        <taxon>Ranunculales</taxon>
        <taxon>Papaveraceae</taxon>
        <taxon>Papaveroideae</taxon>
        <taxon>Papaver</taxon>
    </lineage>
</organism>
<keyword evidence="1" id="KW-0472">Membrane</keyword>
<dbReference type="Gramene" id="RZC71180">
    <property type="protein sequence ID" value="RZC71180"/>
    <property type="gene ID" value="C5167_034388"/>
</dbReference>
<name>A0A4Y7KFQ5_PAPSO</name>
<dbReference type="AlphaFoldDB" id="A0A4Y7KFQ5"/>
<sequence length="29" mass="3413">MLRYQHQLGVIVFPYLVSARYFLCLVVIA</sequence>
<evidence type="ECO:0000313" key="3">
    <source>
        <dbReference type="Proteomes" id="UP000316621"/>
    </source>
</evidence>
<reference evidence="2 3" key="1">
    <citation type="journal article" date="2018" name="Science">
        <title>The opium poppy genome and morphinan production.</title>
        <authorList>
            <person name="Guo L."/>
            <person name="Winzer T."/>
            <person name="Yang X."/>
            <person name="Li Y."/>
            <person name="Ning Z."/>
            <person name="He Z."/>
            <person name="Teodor R."/>
            <person name="Lu Y."/>
            <person name="Bowser T.A."/>
            <person name="Graham I.A."/>
            <person name="Ye K."/>
        </authorList>
    </citation>
    <scope>NUCLEOTIDE SEQUENCE [LARGE SCALE GENOMIC DNA]</scope>
    <source>
        <strain evidence="3">cv. HN1</strain>
        <tissue evidence="2">Leaves</tissue>
    </source>
</reference>
<evidence type="ECO:0000313" key="2">
    <source>
        <dbReference type="EMBL" id="RZC71180.1"/>
    </source>
</evidence>
<proteinExistence type="predicted"/>
<gene>
    <name evidence="2" type="ORF">C5167_034388</name>
</gene>
<keyword evidence="1" id="KW-1133">Transmembrane helix</keyword>
<keyword evidence="3" id="KW-1185">Reference proteome</keyword>
<dbReference type="Proteomes" id="UP000316621">
    <property type="component" value="Chromosome 7"/>
</dbReference>
<evidence type="ECO:0000256" key="1">
    <source>
        <dbReference type="SAM" id="Phobius"/>
    </source>
</evidence>
<dbReference type="EMBL" id="CM010721">
    <property type="protein sequence ID" value="RZC71180.1"/>
    <property type="molecule type" value="Genomic_DNA"/>
</dbReference>
<protein>
    <submittedName>
        <fullName evidence="2">Uncharacterized protein</fullName>
    </submittedName>
</protein>
<keyword evidence="1" id="KW-0812">Transmembrane</keyword>
<accession>A0A4Y7KFQ5</accession>
<feature type="transmembrane region" description="Helical" evidence="1">
    <location>
        <begin position="6"/>
        <end position="28"/>
    </location>
</feature>